<dbReference type="InterPro" id="IPR010998">
    <property type="entry name" value="Integrase_recombinase_N"/>
</dbReference>
<dbReference type="Gene3D" id="1.10.150.130">
    <property type="match status" value="1"/>
</dbReference>
<gene>
    <name evidence="13" type="ORF">MNBD_IGNAVI01-448</name>
</gene>
<feature type="domain" description="Tyr recombinase" evidence="11">
    <location>
        <begin position="113"/>
        <end position="297"/>
    </location>
</feature>
<dbReference type="GO" id="GO:0006310">
    <property type="term" value="P:DNA recombination"/>
    <property type="evidence" value="ECO:0007669"/>
    <property type="project" value="UniProtKB-KW"/>
</dbReference>
<dbReference type="Pfam" id="PF02899">
    <property type="entry name" value="Phage_int_SAM_1"/>
    <property type="match status" value="1"/>
</dbReference>
<dbReference type="Pfam" id="PF00589">
    <property type="entry name" value="Phage_integrase"/>
    <property type="match status" value="1"/>
</dbReference>
<evidence type="ECO:0000256" key="6">
    <source>
        <dbReference type="ARBA" id="ARBA00022829"/>
    </source>
</evidence>
<dbReference type="EMBL" id="UOGD01000299">
    <property type="protein sequence ID" value="VAX25455.1"/>
    <property type="molecule type" value="Genomic_DNA"/>
</dbReference>
<dbReference type="PANTHER" id="PTHR30349">
    <property type="entry name" value="PHAGE INTEGRASE-RELATED"/>
    <property type="match status" value="1"/>
</dbReference>
<evidence type="ECO:0000256" key="5">
    <source>
        <dbReference type="ARBA" id="ARBA00022618"/>
    </source>
</evidence>
<dbReference type="InterPro" id="IPR004107">
    <property type="entry name" value="Integrase_SAM-like_N"/>
</dbReference>
<evidence type="ECO:0000256" key="8">
    <source>
        <dbReference type="ARBA" id="ARBA00023125"/>
    </source>
</evidence>
<keyword evidence="8" id="KW-0238">DNA-binding</keyword>
<dbReference type="GO" id="GO:0005737">
    <property type="term" value="C:cytoplasm"/>
    <property type="evidence" value="ECO:0007669"/>
    <property type="project" value="UniProtKB-SubCell"/>
</dbReference>
<dbReference type="HAMAP" id="MF_01808">
    <property type="entry name" value="Recomb_XerC_XerD"/>
    <property type="match status" value="1"/>
</dbReference>
<evidence type="ECO:0000259" key="11">
    <source>
        <dbReference type="PROSITE" id="PS51898"/>
    </source>
</evidence>
<evidence type="ECO:0000259" key="12">
    <source>
        <dbReference type="PROSITE" id="PS51900"/>
    </source>
</evidence>
<accession>A0A3B1D1F1</accession>
<dbReference type="PROSITE" id="PS51898">
    <property type="entry name" value="TYR_RECOMBINASE"/>
    <property type="match status" value="1"/>
</dbReference>
<dbReference type="GO" id="GO:0051301">
    <property type="term" value="P:cell division"/>
    <property type="evidence" value="ECO:0007669"/>
    <property type="project" value="UniProtKB-KW"/>
</dbReference>
<keyword evidence="5" id="KW-0132">Cell division</keyword>
<dbReference type="NCBIfam" id="NF040815">
    <property type="entry name" value="recomb_XerA_Arch"/>
    <property type="match status" value="1"/>
</dbReference>
<organism evidence="13">
    <name type="scientific">hydrothermal vent metagenome</name>
    <dbReference type="NCBI Taxonomy" id="652676"/>
    <lineage>
        <taxon>unclassified sequences</taxon>
        <taxon>metagenomes</taxon>
        <taxon>ecological metagenomes</taxon>
    </lineage>
</organism>
<comment type="similarity">
    <text evidence="2">Belongs to the 'phage' integrase family. XerD subfamily.</text>
</comment>
<dbReference type="NCBIfam" id="TIGR02225">
    <property type="entry name" value="recomb_XerD"/>
    <property type="match status" value="1"/>
</dbReference>
<keyword evidence="10" id="KW-0131">Cell cycle</keyword>
<reference evidence="13" key="1">
    <citation type="submission" date="2018-06" db="EMBL/GenBank/DDBJ databases">
        <authorList>
            <person name="Zhirakovskaya E."/>
        </authorList>
    </citation>
    <scope>NUCLEOTIDE SEQUENCE</scope>
</reference>
<dbReference type="SUPFAM" id="SSF56349">
    <property type="entry name" value="DNA breaking-rejoining enzymes"/>
    <property type="match status" value="1"/>
</dbReference>
<evidence type="ECO:0000256" key="1">
    <source>
        <dbReference type="ARBA" id="ARBA00004496"/>
    </source>
</evidence>
<dbReference type="GO" id="GO:0007059">
    <property type="term" value="P:chromosome segregation"/>
    <property type="evidence" value="ECO:0007669"/>
    <property type="project" value="UniProtKB-KW"/>
</dbReference>
<protein>
    <recommendedName>
        <fullName evidence="3">Tyrosine recombinase XerD</fullName>
    </recommendedName>
</protein>
<evidence type="ECO:0000256" key="3">
    <source>
        <dbReference type="ARBA" id="ARBA00015810"/>
    </source>
</evidence>
<sequence length="303" mass="35042">MTIIDQVLNQFLMEYLAYLKFEKNLSPRSVESYESDIKKFLIHLNDTNISDLNEVRSNDISEYFKILRDLGISSSTSARYLSAIKGFFKYLSFQEYIEKDPAEILSARITERKLPTVLSFNEINKIIEAPDTSNILGIRDRAMLELFYSCGLRVSELINLKISDLYFDDGVIRVLGKGSKQRIIPIGSSAIEWITEYLKTARPSLEKRLKSENIIFLNKRGTKLSRMGIWKIVDRYVKEAGIEKKFHPHTFRHSFATHLLEGGADLRAVQEMLGHADISTTQIYTHIDKDFIKQIHRDFHPRG</sequence>
<dbReference type="PANTHER" id="PTHR30349:SF81">
    <property type="entry name" value="TYROSINE RECOMBINASE XERC"/>
    <property type="match status" value="1"/>
</dbReference>
<feature type="domain" description="Core-binding (CB)" evidence="12">
    <location>
        <begin position="6"/>
        <end position="92"/>
    </location>
</feature>
<dbReference type="InterPro" id="IPR002104">
    <property type="entry name" value="Integrase_catalytic"/>
</dbReference>
<evidence type="ECO:0000256" key="10">
    <source>
        <dbReference type="ARBA" id="ARBA00023306"/>
    </source>
</evidence>
<dbReference type="InterPro" id="IPR050090">
    <property type="entry name" value="Tyrosine_recombinase_XerCD"/>
</dbReference>
<dbReference type="InterPro" id="IPR023009">
    <property type="entry name" value="Tyrosine_recombinase_XerC/XerD"/>
</dbReference>
<evidence type="ECO:0000256" key="4">
    <source>
        <dbReference type="ARBA" id="ARBA00022490"/>
    </source>
</evidence>
<comment type="subcellular location">
    <subcellularLocation>
        <location evidence="1">Cytoplasm</location>
    </subcellularLocation>
</comment>
<evidence type="ECO:0000313" key="13">
    <source>
        <dbReference type="EMBL" id="VAX25455.1"/>
    </source>
</evidence>
<proteinExistence type="inferred from homology"/>
<dbReference type="InterPro" id="IPR044068">
    <property type="entry name" value="CB"/>
</dbReference>
<dbReference type="CDD" id="cd00798">
    <property type="entry name" value="INT_XerDC_C"/>
    <property type="match status" value="1"/>
</dbReference>
<keyword evidence="9" id="KW-0233">DNA recombination</keyword>
<dbReference type="InterPro" id="IPR011010">
    <property type="entry name" value="DNA_brk_join_enz"/>
</dbReference>
<keyword evidence="7" id="KW-0229">DNA integration</keyword>
<dbReference type="Gene3D" id="1.10.443.10">
    <property type="entry name" value="Intergrase catalytic core"/>
    <property type="match status" value="1"/>
</dbReference>
<dbReference type="GO" id="GO:0009009">
    <property type="term" value="F:site-specific recombinase activity"/>
    <property type="evidence" value="ECO:0007669"/>
    <property type="project" value="InterPro"/>
</dbReference>
<evidence type="ECO:0000256" key="7">
    <source>
        <dbReference type="ARBA" id="ARBA00022908"/>
    </source>
</evidence>
<dbReference type="NCBIfam" id="NF001399">
    <property type="entry name" value="PRK00283.1"/>
    <property type="match status" value="1"/>
</dbReference>
<keyword evidence="4" id="KW-0963">Cytoplasm</keyword>
<name>A0A3B1D1F1_9ZZZZ</name>
<keyword evidence="6" id="KW-0159">Chromosome partition</keyword>
<evidence type="ECO:0000256" key="9">
    <source>
        <dbReference type="ARBA" id="ARBA00023172"/>
    </source>
</evidence>
<dbReference type="PROSITE" id="PS51900">
    <property type="entry name" value="CB"/>
    <property type="match status" value="1"/>
</dbReference>
<evidence type="ECO:0000256" key="2">
    <source>
        <dbReference type="ARBA" id="ARBA00010450"/>
    </source>
</evidence>
<dbReference type="GO" id="GO:0003677">
    <property type="term" value="F:DNA binding"/>
    <property type="evidence" value="ECO:0007669"/>
    <property type="project" value="UniProtKB-KW"/>
</dbReference>
<dbReference type="InterPro" id="IPR011932">
    <property type="entry name" value="Recomb_XerD"/>
</dbReference>
<dbReference type="InterPro" id="IPR013762">
    <property type="entry name" value="Integrase-like_cat_sf"/>
</dbReference>
<dbReference type="AlphaFoldDB" id="A0A3B1D1F1"/>